<dbReference type="FunFam" id="1.10.10.440:FF:000013">
    <property type="entry name" value="pre-mRNA-processing protein 40A isoform X1"/>
    <property type="match status" value="1"/>
</dbReference>
<comment type="similarity">
    <text evidence="7">Belongs to the PRPF40 family.</text>
</comment>
<evidence type="ECO:0000313" key="14">
    <source>
        <dbReference type="Proteomes" id="UP000187406"/>
    </source>
</evidence>
<dbReference type="FunFam" id="1.10.10.440:FF:000024">
    <property type="entry name" value="Pre-mRNA-processing protein 40A"/>
    <property type="match status" value="1"/>
</dbReference>
<comment type="subcellular location">
    <subcellularLocation>
        <location evidence="1">Nucleus</location>
    </subcellularLocation>
</comment>
<keyword evidence="9" id="KW-0175">Coiled coil</keyword>
<evidence type="ECO:0000259" key="11">
    <source>
        <dbReference type="PROSITE" id="PS50020"/>
    </source>
</evidence>
<dbReference type="InterPro" id="IPR039726">
    <property type="entry name" value="Prp40-like"/>
</dbReference>
<feature type="domain" description="FF" evidence="12">
    <location>
        <begin position="651"/>
        <end position="714"/>
    </location>
</feature>
<comment type="function">
    <text evidence="6">Binds the phosphorylated C-terminal domain (CTD) of the largest subunit of RNA polymerase II and functions as a scaffold for RNA processing machineries. May be involved in pre-mRNA splicing.</text>
</comment>
<evidence type="ECO:0000256" key="9">
    <source>
        <dbReference type="SAM" id="Coils"/>
    </source>
</evidence>
<feature type="domain" description="FF" evidence="12">
    <location>
        <begin position="511"/>
        <end position="566"/>
    </location>
</feature>
<feature type="domain" description="FF" evidence="12">
    <location>
        <begin position="444"/>
        <end position="498"/>
    </location>
</feature>
<dbReference type="GO" id="GO:0003723">
    <property type="term" value="F:RNA binding"/>
    <property type="evidence" value="ECO:0007669"/>
    <property type="project" value="TreeGrafter"/>
</dbReference>
<dbReference type="Proteomes" id="UP000187406">
    <property type="component" value="Unassembled WGS sequence"/>
</dbReference>
<evidence type="ECO:0000256" key="6">
    <source>
        <dbReference type="ARBA" id="ARBA00056384"/>
    </source>
</evidence>
<feature type="compositionally biased region" description="Basic and acidic residues" evidence="10">
    <location>
        <begin position="876"/>
        <end position="894"/>
    </location>
</feature>
<dbReference type="Gene3D" id="2.20.70.10">
    <property type="match status" value="2"/>
</dbReference>
<feature type="domain" description="WW" evidence="11">
    <location>
        <begin position="238"/>
        <end position="271"/>
    </location>
</feature>
<keyword evidence="4" id="KW-0508">mRNA splicing</keyword>
<gene>
    <name evidence="13" type="ORF">CFOL_v3_22283</name>
</gene>
<name>A0A1Q3CFD9_CEPFO</name>
<dbReference type="InterPro" id="IPR001202">
    <property type="entry name" value="WW_dom"/>
</dbReference>
<feature type="compositionally biased region" description="Pro residues" evidence="10">
    <location>
        <begin position="67"/>
        <end position="80"/>
    </location>
</feature>
<evidence type="ECO:0000256" key="3">
    <source>
        <dbReference type="ARBA" id="ARBA00022737"/>
    </source>
</evidence>
<feature type="coiled-coil region" evidence="9">
    <location>
        <begin position="627"/>
        <end position="655"/>
    </location>
</feature>
<protein>
    <submittedName>
        <fullName evidence="13">WW domain-containing protein/FF domain-containing protein</fullName>
    </submittedName>
</protein>
<feature type="domain" description="FF" evidence="12">
    <location>
        <begin position="579"/>
        <end position="633"/>
    </location>
</feature>
<sequence length="1000" mass="113981">MDPHGFVPPMSIQFRPMVPTQPSQQFIPVASQQFQPLGRGVPVMNTGFSSSLQPQFSQFVQQLPARPGQPGPVLPPPPAISLPNAQPNRPMTPGAPLPPPNVQTQNNYMPGLVGPGAPLSSSYTFAPSSYGQPQITVNALTQYQSISQMHAPSVPAGGQLGLSVGQSTASVTPLQHNGEQSSFTIIPAAGVQSKPTEEAIREWVAHTSADGRRYYYNKRTRQSSWEKPLELMTPIERADASTDWKEFTSPDGRKYYYNKVTKQSKWSIPEELKLAREQVDKMSMKGMQEMFANSHTPASAPSSVVKAPTSGDASSSVVQAIASSPVTVAPVVATDNIEPLTVSGSSALPVVASSMTTKGDGVQTVKTFAAVSESAGSAVTLVNAVTSPMNESSNHSGQENVSTVDGIPAQDIEEVRKDAVIGEKSNNIWEQKSVDQESLTYANKLEAKNAFRELLESVNVGSDWTWDQALRVIINDRRYGALKTLGERKQAFNEFLVQKKKQDAEERRIKQRRAREEYRKMLEESGDLILSTRWSKIVTMLEDDERFKAVEREKDRRDLFDEYVDELKQKEKTKAQEDRKRDIMEYRQFLESCDFIKASTQWRKVQDRLEADERCSRLEKIDRMEFFQEYLNDLEREEEEKWKTQKEEMRKAERKNRDEFRKLMDGHVAVGTLTAKTRWRDYCMNVKDFPAYLAVSTNTSGSTPKDLFEDVTEELQKQYNDDKSRIKDAVKLRKITLSSSWTIEDLKAAIAEDVGCTPISDVNFKLVLDELLERVKEKEEKEAKKRKHLVDDFIDALHSIKEINMASKWENFKQLFEGSQEYSSIGDESLCKGIFEEHILQLKEEAKENERKRKEEKAKKEKERDERERRKVKHGRERERGREREKESLKKDIADSEIADIADIYVESGNKRAEKDNNKKHRKRHQSTVDNLYENEKDRSKDPNRHNSDHKKSKRHASTPESESENRHKRHKRDHRNGSRRHGNHGELEDGEFGDDRESR</sequence>
<feature type="compositionally biased region" description="Basic residues" evidence="10">
    <location>
        <begin position="967"/>
        <end position="983"/>
    </location>
</feature>
<dbReference type="GO" id="GO:0070063">
    <property type="term" value="F:RNA polymerase binding"/>
    <property type="evidence" value="ECO:0007669"/>
    <property type="project" value="UniProtKB-ARBA"/>
</dbReference>
<reference evidence="14" key="1">
    <citation type="submission" date="2016-04" db="EMBL/GenBank/DDBJ databases">
        <title>Cephalotus genome sequencing.</title>
        <authorList>
            <person name="Fukushima K."/>
            <person name="Hasebe M."/>
            <person name="Fang X."/>
        </authorList>
    </citation>
    <scope>NUCLEOTIDE SEQUENCE [LARGE SCALE GENOMIC DNA]</scope>
    <source>
        <strain evidence="14">cv. St1</strain>
    </source>
</reference>
<keyword evidence="2" id="KW-0507">mRNA processing</keyword>
<proteinExistence type="inferred from homology"/>
<evidence type="ECO:0000256" key="10">
    <source>
        <dbReference type="SAM" id="MobiDB-lite"/>
    </source>
</evidence>
<dbReference type="Pfam" id="PF00397">
    <property type="entry name" value="WW"/>
    <property type="match status" value="2"/>
</dbReference>
<dbReference type="OrthoDB" id="187617at2759"/>
<dbReference type="FunFam" id="1.10.10.440:FF:000026">
    <property type="entry name" value="Pre-mRNA-processing protein 40A"/>
    <property type="match status" value="1"/>
</dbReference>
<evidence type="ECO:0000256" key="7">
    <source>
        <dbReference type="ARBA" id="ARBA00061317"/>
    </source>
</evidence>
<dbReference type="AlphaFoldDB" id="A0A1Q3CFD9"/>
<evidence type="ECO:0000256" key="4">
    <source>
        <dbReference type="ARBA" id="ARBA00023187"/>
    </source>
</evidence>
<evidence type="ECO:0000256" key="1">
    <source>
        <dbReference type="ARBA" id="ARBA00004123"/>
    </source>
</evidence>
<feature type="compositionally biased region" description="Basic and acidic residues" evidence="10">
    <location>
        <begin position="984"/>
        <end position="1000"/>
    </location>
</feature>
<dbReference type="InterPro" id="IPR002713">
    <property type="entry name" value="FF_domain"/>
</dbReference>
<evidence type="ECO:0000256" key="8">
    <source>
        <dbReference type="ARBA" id="ARBA00064817"/>
    </source>
</evidence>
<dbReference type="PANTHER" id="PTHR11864">
    <property type="entry name" value="PRE-MRNA-PROCESSING PROTEIN PRP40"/>
    <property type="match status" value="1"/>
</dbReference>
<dbReference type="FunFam" id="1.10.10.440:FF:000019">
    <property type="entry name" value="Pre-mRNA-processing protein 40A"/>
    <property type="match status" value="1"/>
</dbReference>
<evidence type="ECO:0000256" key="5">
    <source>
        <dbReference type="ARBA" id="ARBA00023242"/>
    </source>
</evidence>
<dbReference type="EMBL" id="BDDD01001867">
    <property type="protein sequence ID" value="GAV78818.1"/>
    <property type="molecule type" value="Genomic_DNA"/>
</dbReference>
<dbReference type="FunFam" id="1.10.10.440:FF:000022">
    <property type="entry name" value="Pre-mRNA-processing protein 40A"/>
    <property type="match status" value="1"/>
</dbReference>
<dbReference type="SMART" id="SM00456">
    <property type="entry name" value="WW"/>
    <property type="match status" value="2"/>
</dbReference>
<dbReference type="SMART" id="SM00441">
    <property type="entry name" value="FF"/>
    <property type="match status" value="5"/>
</dbReference>
<dbReference type="SUPFAM" id="SSF81698">
    <property type="entry name" value="FF domain"/>
    <property type="match status" value="5"/>
</dbReference>
<feature type="domain" description="WW" evidence="11">
    <location>
        <begin position="203"/>
        <end position="230"/>
    </location>
</feature>
<keyword evidence="5" id="KW-0539">Nucleus</keyword>
<dbReference type="InterPro" id="IPR036020">
    <property type="entry name" value="WW_dom_sf"/>
</dbReference>
<feature type="compositionally biased region" description="Basic and acidic residues" evidence="10">
    <location>
        <begin position="846"/>
        <end position="869"/>
    </location>
</feature>
<dbReference type="PROSITE" id="PS01159">
    <property type="entry name" value="WW_DOMAIN_1"/>
    <property type="match status" value="1"/>
</dbReference>
<comment type="subunit">
    <text evidence="8">Interacts (via the WW domains) with the phosphorylated C-terminal domain of NRPB1 (via CTD domain).</text>
</comment>
<dbReference type="InterPro" id="IPR036517">
    <property type="entry name" value="FF_domain_sf"/>
</dbReference>
<dbReference type="STRING" id="3775.A0A1Q3CFD9"/>
<evidence type="ECO:0000259" key="12">
    <source>
        <dbReference type="PROSITE" id="PS51676"/>
    </source>
</evidence>
<dbReference type="CDD" id="cd00201">
    <property type="entry name" value="WW"/>
    <property type="match status" value="2"/>
</dbReference>
<feature type="region of interest" description="Disordered" evidence="10">
    <location>
        <begin position="63"/>
        <end position="99"/>
    </location>
</feature>
<feature type="compositionally biased region" description="Basic and acidic residues" evidence="10">
    <location>
        <begin position="934"/>
        <end position="947"/>
    </location>
</feature>
<dbReference type="Pfam" id="PF01846">
    <property type="entry name" value="FF"/>
    <property type="match status" value="3"/>
</dbReference>
<dbReference type="PROSITE" id="PS51676">
    <property type="entry name" value="FF"/>
    <property type="match status" value="4"/>
</dbReference>
<organism evidence="13 14">
    <name type="scientific">Cephalotus follicularis</name>
    <name type="common">Albany pitcher plant</name>
    <dbReference type="NCBI Taxonomy" id="3775"/>
    <lineage>
        <taxon>Eukaryota</taxon>
        <taxon>Viridiplantae</taxon>
        <taxon>Streptophyta</taxon>
        <taxon>Embryophyta</taxon>
        <taxon>Tracheophyta</taxon>
        <taxon>Spermatophyta</taxon>
        <taxon>Magnoliopsida</taxon>
        <taxon>eudicotyledons</taxon>
        <taxon>Gunneridae</taxon>
        <taxon>Pentapetalae</taxon>
        <taxon>rosids</taxon>
        <taxon>fabids</taxon>
        <taxon>Oxalidales</taxon>
        <taxon>Cephalotaceae</taxon>
        <taxon>Cephalotus</taxon>
    </lineage>
</organism>
<dbReference type="SUPFAM" id="SSF51045">
    <property type="entry name" value="WW domain"/>
    <property type="match status" value="2"/>
</dbReference>
<dbReference type="GO" id="GO:0005685">
    <property type="term" value="C:U1 snRNP"/>
    <property type="evidence" value="ECO:0007669"/>
    <property type="project" value="TreeGrafter"/>
</dbReference>
<feature type="compositionally biased region" description="Basic residues" evidence="10">
    <location>
        <begin position="948"/>
        <end position="957"/>
    </location>
</feature>
<comment type="caution">
    <text evidence="13">The sequence shown here is derived from an EMBL/GenBank/DDBJ whole genome shotgun (WGS) entry which is preliminary data.</text>
</comment>
<dbReference type="PANTHER" id="PTHR11864:SF33">
    <property type="entry name" value="PRE-MRNA-PROCESSING PROTEIN 40B"/>
    <property type="match status" value="1"/>
</dbReference>
<dbReference type="GO" id="GO:0071004">
    <property type="term" value="C:U2-type prespliceosome"/>
    <property type="evidence" value="ECO:0007669"/>
    <property type="project" value="TreeGrafter"/>
</dbReference>
<dbReference type="Pfam" id="PF25432">
    <property type="entry name" value="FF_PRPF40A"/>
    <property type="match status" value="1"/>
</dbReference>
<accession>A0A1Q3CFD9</accession>
<dbReference type="Gene3D" id="1.10.10.440">
    <property type="entry name" value="FF domain"/>
    <property type="match status" value="5"/>
</dbReference>
<keyword evidence="3" id="KW-0677">Repeat</keyword>
<dbReference type="InParanoid" id="A0A1Q3CFD9"/>
<keyword evidence="14" id="KW-1185">Reference proteome</keyword>
<dbReference type="GO" id="GO:0045292">
    <property type="term" value="P:mRNA cis splicing, via spliceosome"/>
    <property type="evidence" value="ECO:0007669"/>
    <property type="project" value="InterPro"/>
</dbReference>
<feature type="region of interest" description="Disordered" evidence="10">
    <location>
        <begin position="846"/>
        <end position="1000"/>
    </location>
</feature>
<dbReference type="PROSITE" id="PS50020">
    <property type="entry name" value="WW_DOMAIN_2"/>
    <property type="match status" value="2"/>
</dbReference>
<evidence type="ECO:0000313" key="13">
    <source>
        <dbReference type="EMBL" id="GAV78818.1"/>
    </source>
</evidence>
<dbReference type="FunFam" id="2.20.70.10:FF:000228">
    <property type="entry name" value="Pre-mRNA-processing protein 40A"/>
    <property type="match status" value="1"/>
</dbReference>
<evidence type="ECO:0000256" key="2">
    <source>
        <dbReference type="ARBA" id="ARBA00022664"/>
    </source>
</evidence>